<name>A0A396BUJ3_BACFG</name>
<dbReference type="Pfam" id="PF04965">
    <property type="entry name" value="GPW_gp25"/>
    <property type="match status" value="1"/>
</dbReference>
<proteinExistence type="predicted"/>
<feature type="domain" description="IraD/Gp25-like" evidence="1">
    <location>
        <begin position="27"/>
        <end position="101"/>
    </location>
</feature>
<evidence type="ECO:0000259" key="1">
    <source>
        <dbReference type="Pfam" id="PF04965"/>
    </source>
</evidence>
<gene>
    <name evidence="2" type="ORF">DW228_18410</name>
</gene>
<dbReference type="RefSeq" id="WP_122330591.1">
    <property type="nucleotide sequence ID" value="NZ_JAQDYY010000019.1"/>
</dbReference>
<dbReference type="Gene3D" id="3.10.450.40">
    <property type="match status" value="1"/>
</dbReference>
<sequence>MDKYYSLPLDLKEFITNHRGIPACTEVESINSHLGLLITTCPGEHKFDKDWGCNIWDFDFEKITSSLRWEIRCAEQVLDMAKKYEPRLKDITVEVHVNEVNTNNATNDPPSVKKKVNLYFNATLVSTGKPYHFLFQLYLGPIVAY</sequence>
<organism evidence="2 3">
    <name type="scientific">Bacteroides fragilis</name>
    <dbReference type="NCBI Taxonomy" id="817"/>
    <lineage>
        <taxon>Bacteria</taxon>
        <taxon>Pseudomonadati</taxon>
        <taxon>Bacteroidota</taxon>
        <taxon>Bacteroidia</taxon>
        <taxon>Bacteroidales</taxon>
        <taxon>Bacteroidaceae</taxon>
        <taxon>Bacteroides</taxon>
    </lineage>
</organism>
<dbReference type="Proteomes" id="UP000266644">
    <property type="component" value="Unassembled WGS sequence"/>
</dbReference>
<evidence type="ECO:0000313" key="2">
    <source>
        <dbReference type="EMBL" id="RHH07907.1"/>
    </source>
</evidence>
<comment type="caution">
    <text evidence="2">The sequence shown here is derived from an EMBL/GenBank/DDBJ whole genome shotgun (WGS) entry which is preliminary data.</text>
</comment>
<dbReference type="SUPFAM" id="SSF160719">
    <property type="entry name" value="gpW/gp25-like"/>
    <property type="match status" value="1"/>
</dbReference>
<evidence type="ECO:0000313" key="3">
    <source>
        <dbReference type="Proteomes" id="UP000266644"/>
    </source>
</evidence>
<dbReference type="AlphaFoldDB" id="A0A396BUJ3"/>
<reference evidence="2 3" key="1">
    <citation type="submission" date="2018-08" db="EMBL/GenBank/DDBJ databases">
        <title>A genome reference for cultivated species of the human gut microbiota.</title>
        <authorList>
            <person name="Zou Y."/>
            <person name="Xue W."/>
            <person name="Luo G."/>
        </authorList>
    </citation>
    <scope>NUCLEOTIDE SEQUENCE [LARGE SCALE GENOMIC DNA]</scope>
    <source>
        <strain evidence="2 3">AM18-6</strain>
    </source>
</reference>
<dbReference type="InterPro" id="IPR007048">
    <property type="entry name" value="IraD/Gp25-like"/>
</dbReference>
<protein>
    <submittedName>
        <fullName evidence="2">Type VI secretion system baseplate protein TssE</fullName>
    </submittedName>
</protein>
<accession>A0A396BUJ3</accession>
<dbReference type="EMBL" id="QRJE01000032">
    <property type="protein sequence ID" value="RHH07907.1"/>
    <property type="molecule type" value="Genomic_DNA"/>
</dbReference>